<feature type="transmembrane region" description="Helical" evidence="2">
    <location>
        <begin position="33"/>
        <end position="51"/>
    </location>
</feature>
<feature type="region of interest" description="Disordered" evidence="1">
    <location>
        <begin position="392"/>
        <end position="412"/>
    </location>
</feature>
<accession>A0A918Z4A5</accession>
<dbReference type="OrthoDB" id="6064642at2"/>
<sequence>MNSVPVPLREAWLHWLRHDAAPLTEPRLGRALGLSRLLLVIGLVFLHYRFFPGSAHTPWDGFDPDQYQVATFVSSFLLFFFFSSVPLLSMVSGWLFFAFEPTDAQGALQKRIVRRVGTVYLPMVAWNALYLVLLLALFAWRPGAPLLGTLNVDFARAGAWDYVNALFGLTAHPIGFQFWFVRDLFVTALVSPLLWLALRHAPWLGLGVLGVAWLVGSNLGVFFRADVVLFFYIGGLLRTRGARLEIGPRATLVLLAVYVALVALRTLAPLFLEWEGSQRPLAVVLLTRLLRLAGALACWGLFVQLAATDVGARLARYAGLAFFVHAAHFPLIEAVKFALWPYLPAHGDAWLIAHYLASVLATVAITVGAGIALARAWPSAFALMNGGREAIGPKDGAGTRPALGRPELPPAL</sequence>
<keyword evidence="5" id="KW-1185">Reference proteome</keyword>
<dbReference type="Pfam" id="PF01757">
    <property type="entry name" value="Acyl_transf_3"/>
    <property type="match status" value="1"/>
</dbReference>
<feature type="transmembrane region" description="Helical" evidence="2">
    <location>
        <begin position="280"/>
        <end position="302"/>
    </location>
</feature>
<dbReference type="InterPro" id="IPR002656">
    <property type="entry name" value="Acyl_transf_3_dom"/>
</dbReference>
<reference evidence="4" key="1">
    <citation type="journal article" date="2014" name="Int. J. Syst. Evol. Microbiol.">
        <title>Complete genome sequence of Corynebacterium casei LMG S-19264T (=DSM 44701T), isolated from a smear-ripened cheese.</title>
        <authorList>
            <consortium name="US DOE Joint Genome Institute (JGI-PGF)"/>
            <person name="Walter F."/>
            <person name="Albersmeier A."/>
            <person name="Kalinowski J."/>
            <person name="Ruckert C."/>
        </authorList>
    </citation>
    <scope>NUCLEOTIDE SEQUENCE</scope>
    <source>
        <strain evidence="4">KCTC 32020</strain>
    </source>
</reference>
<organism evidence="4 5">
    <name type="scientific">Vulcaniibacterium thermophilum</name>
    <dbReference type="NCBI Taxonomy" id="1169913"/>
    <lineage>
        <taxon>Bacteria</taxon>
        <taxon>Pseudomonadati</taxon>
        <taxon>Pseudomonadota</taxon>
        <taxon>Gammaproteobacteria</taxon>
        <taxon>Lysobacterales</taxon>
        <taxon>Lysobacteraceae</taxon>
        <taxon>Vulcaniibacterium</taxon>
    </lineage>
</organism>
<proteinExistence type="predicted"/>
<keyword evidence="2" id="KW-0812">Transmembrane</keyword>
<dbReference type="EMBL" id="BNCF01000007">
    <property type="protein sequence ID" value="GHE33688.1"/>
    <property type="molecule type" value="Genomic_DNA"/>
</dbReference>
<feature type="transmembrane region" description="Helical" evidence="2">
    <location>
        <begin position="314"/>
        <end position="332"/>
    </location>
</feature>
<evidence type="ECO:0000313" key="4">
    <source>
        <dbReference type="EMBL" id="GHE33688.1"/>
    </source>
</evidence>
<feature type="transmembrane region" description="Helical" evidence="2">
    <location>
        <begin position="352"/>
        <end position="374"/>
    </location>
</feature>
<feature type="transmembrane region" description="Helical" evidence="2">
    <location>
        <begin position="193"/>
        <end position="215"/>
    </location>
</feature>
<evidence type="ECO:0000259" key="3">
    <source>
        <dbReference type="Pfam" id="PF01757"/>
    </source>
</evidence>
<feature type="transmembrane region" description="Helical" evidence="2">
    <location>
        <begin position="250"/>
        <end position="268"/>
    </location>
</feature>
<feature type="transmembrane region" description="Helical" evidence="2">
    <location>
        <begin position="71"/>
        <end position="99"/>
    </location>
</feature>
<evidence type="ECO:0000313" key="5">
    <source>
        <dbReference type="Proteomes" id="UP000636453"/>
    </source>
</evidence>
<reference evidence="4" key="2">
    <citation type="submission" date="2020-09" db="EMBL/GenBank/DDBJ databases">
        <authorList>
            <person name="Sun Q."/>
            <person name="Kim S."/>
        </authorList>
    </citation>
    <scope>NUCLEOTIDE SEQUENCE</scope>
    <source>
        <strain evidence="4">KCTC 32020</strain>
    </source>
</reference>
<dbReference type="RefSeq" id="WP_146474844.1">
    <property type="nucleotide sequence ID" value="NZ_BNCF01000007.1"/>
</dbReference>
<comment type="caution">
    <text evidence="4">The sequence shown here is derived from an EMBL/GenBank/DDBJ whole genome shotgun (WGS) entry which is preliminary data.</text>
</comment>
<feature type="transmembrane region" description="Helical" evidence="2">
    <location>
        <begin position="160"/>
        <end position="181"/>
    </location>
</feature>
<keyword evidence="2" id="KW-1133">Transmembrane helix</keyword>
<dbReference type="AlphaFoldDB" id="A0A918Z4A5"/>
<feature type="transmembrane region" description="Helical" evidence="2">
    <location>
        <begin position="221"/>
        <end position="238"/>
    </location>
</feature>
<dbReference type="Proteomes" id="UP000636453">
    <property type="component" value="Unassembled WGS sequence"/>
</dbReference>
<feature type="domain" description="Acyltransferase 3" evidence="3">
    <location>
        <begin position="34"/>
        <end position="367"/>
    </location>
</feature>
<keyword evidence="2" id="KW-0472">Membrane</keyword>
<protein>
    <submittedName>
        <fullName evidence="4">Succinoglycan biosynthesis protein exoh</fullName>
    </submittedName>
</protein>
<evidence type="ECO:0000256" key="2">
    <source>
        <dbReference type="SAM" id="Phobius"/>
    </source>
</evidence>
<gene>
    <name evidence="4" type="primary">exoH</name>
    <name evidence="4" type="ORF">GCM10007167_14580</name>
</gene>
<feature type="transmembrane region" description="Helical" evidence="2">
    <location>
        <begin position="119"/>
        <end position="140"/>
    </location>
</feature>
<name>A0A918Z4A5_9GAMM</name>
<evidence type="ECO:0000256" key="1">
    <source>
        <dbReference type="SAM" id="MobiDB-lite"/>
    </source>
</evidence>
<dbReference type="GO" id="GO:0016747">
    <property type="term" value="F:acyltransferase activity, transferring groups other than amino-acyl groups"/>
    <property type="evidence" value="ECO:0007669"/>
    <property type="project" value="InterPro"/>
</dbReference>